<dbReference type="InterPro" id="IPR050312">
    <property type="entry name" value="IolE/XylAMocC-like"/>
</dbReference>
<evidence type="ECO:0000259" key="1">
    <source>
        <dbReference type="Pfam" id="PF01261"/>
    </source>
</evidence>
<dbReference type="PANTHER" id="PTHR12110">
    <property type="entry name" value="HYDROXYPYRUVATE ISOMERASE"/>
    <property type="match status" value="1"/>
</dbReference>
<dbReference type="InterPro" id="IPR036237">
    <property type="entry name" value="Xyl_isomerase-like_sf"/>
</dbReference>
<proteinExistence type="predicted"/>
<dbReference type="InterPro" id="IPR013022">
    <property type="entry name" value="Xyl_isomerase-like_TIM-brl"/>
</dbReference>
<keyword evidence="2" id="KW-0413">Isomerase</keyword>
<dbReference type="Pfam" id="PF01261">
    <property type="entry name" value="AP_endonuc_2"/>
    <property type="match status" value="1"/>
</dbReference>
<evidence type="ECO:0000313" key="3">
    <source>
        <dbReference type="Proteomes" id="UP001233673"/>
    </source>
</evidence>
<gene>
    <name evidence="2" type="ORF">QOZ88_09185</name>
</gene>
<sequence>MRLAFSNLAWPAELDPAILPGLHARGFDSLEVAPTRLWSDPLAQPADEVARVRAQIESSGLRITALQSLLFQRPELQLFGDDEAREGLYEYLVGMARLAAALGATRLVFGSPGNRRRGDLPVAQADEIAVELFARLGAVAADLGVCFCIEANPEAYKCDYLTDAVASTAFVRSVDSPGVRLHLDTACMLLAGDDAPERVRAGADVLAHVHASAPQLGVVGGDGPVDHGPVSDALRSVGYTGHVSVEMLPPGDDDLTGAVWRTADFVRKTYA</sequence>
<feature type="domain" description="Xylose isomerase-like TIM barrel" evidence="1">
    <location>
        <begin position="24"/>
        <end position="250"/>
    </location>
</feature>
<dbReference type="GO" id="GO:0016853">
    <property type="term" value="F:isomerase activity"/>
    <property type="evidence" value="ECO:0007669"/>
    <property type="project" value="UniProtKB-KW"/>
</dbReference>
<dbReference type="EMBL" id="JASNFN010000009">
    <property type="protein sequence ID" value="MDP5182813.1"/>
    <property type="molecule type" value="Genomic_DNA"/>
</dbReference>
<accession>A0ABT9IB76</accession>
<dbReference type="RefSeq" id="WP_305999478.1">
    <property type="nucleotide sequence ID" value="NZ_JASNFN010000009.1"/>
</dbReference>
<dbReference type="Proteomes" id="UP001233673">
    <property type="component" value="Unassembled WGS sequence"/>
</dbReference>
<keyword evidence="3" id="KW-1185">Reference proteome</keyword>
<name>A0ABT9IB76_9ACTN</name>
<evidence type="ECO:0000313" key="2">
    <source>
        <dbReference type="EMBL" id="MDP5182813.1"/>
    </source>
</evidence>
<dbReference type="PANTHER" id="PTHR12110:SF21">
    <property type="entry name" value="XYLOSE ISOMERASE-LIKE TIM BARREL DOMAIN-CONTAINING PROTEIN"/>
    <property type="match status" value="1"/>
</dbReference>
<organism evidence="2 3">
    <name type="scientific">Blastococcus carthaginiensis</name>
    <dbReference type="NCBI Taxonomy" id="3050034"/>
    <lineage>
        <taxon>Bacteria</taxon>
        <taxon>Bacillati</taxon>
        <taxon>Actinomycetota</taxon>
        <taxon>Actinomycetes</taxon>
        <taxon>Geodermatophilales</taxon>
        <taxon>Geodermatophilaceae</taxon>
        <taxon>Blastococcus</taxon>
    </lineage>
</organism>
<dbReference type="SUPFAM" id="SSF51658">
    <property type="entry name" value="Xylose isomerase-like"/>
    <property type="match status" value="1"/>
</dbReference>
<reference evidence="3" key="1">
    <citation type="submission" date="2023-05" db="EMBL/GenBank/DDBJ databases">
        <title>Draft genome of Pseudofrankia sp. BMG5.37.</title>
        <authorList>
            <person name="Gtari M."/>
            <person name="Ghodhbane F."/>
            <person name="Sbissi I."/>
        </authorList>
    </citation>
    <scope>NUCLEOTIDE SEQUENCE [LARGE SCALE GENOMIC DNA]</scope>
    <source>
        <strain evidence="3">BMG 814</strain>
    </source>
</reference>
<dbReference type="Gene3D" id="3.20.20.150">
    <property type="entry name" value="Divalent-metal-dependent TIM barrel enzymes"/>
    <property type="match status" value="1"/>
</dbReference>
<comment type="caution">
    <text evidence="2">The sequence shown here is derived from an EMBL/GenBank/DDBJ whole genome shotgun (WGS) entry which is preliminary data.</text>
</comment>
<protein>
    <submittedName>
        <fullName evidence="2">Sugar phosphate isomerase/epimerase</fullName>
    </submittedName>
</protein>